<keyword evidence="1" id="KW-0472">Membrane</keyword>
<organism evidence="2 3">
    <name type="scientific">Nocardia pseudobrasiliensis</name>
    <dbReference type="NCBI Taxonomy" id="45979"/>
    <lineage>
        <taxon>Bacteria</taxon>
        <taxon>Bacillati</taxon>
        <taxon>Actinomycetota</taxon>
        <taxon>Actinomycetes</taxon>
        <taxon>Mycobacteriales</taxon>
        <taxon>Nocardiaceae</taxon>
        <taxon>Nocardia</taxon>
    </lineage>
</organism>
<protein>
    <submittedName>
        <fullName evidence="2">Uncharacterized protein</fullName>
    </submittedName>
</protein>
<dbReference type="EMBL" id="QQBC01000002">
    <property type="protein sequence ID" value="RDI68292.1"/>
    <property type="molecule type" value="Genomic_DNA"/>
</dbReference>
<proteinExistence type="predicted"/>
<evidence type="ECO:0000313" key="2">
    <source>
        <dbReference type="EMBL" id="RDI68292.1"/>
    </source>
</evidence>
<gene>
    <name evidence="2" type="ORF">DFR76_102693</name>
</gene>
<sequence>MPWVLATIAIAAFIAVMVKLTSYLSRADRP</sequence>
<dbReference type="AlphaFoldDB" id="A0A370IC29"/>
<comment type="caution">
    <text evidence="2">The sequence shown here is derived from an EMBL/GenBank/DDBJ whole genome shotgun (WGS) entry which is preliminary data.</text>
</comment>
<name>A0A370IC29_9NOCA</name>
<accession>A0A370IC29</accession>
<keyword evidence="1" id="KW-1133">Transmembrane helix</keyword>
<evidence type="ECO:0000313" key="3">
    <source>
        <dbReference type="Proteomes" id="UP000254869"/>
    </source>
</evidence>
<dbReference type="Proteomes" id="UP000254869">
    <property type="component" value="Unassembled WGS sequence"/>
</dbReference>
<feature type="transmembrane region" description="Helical" evidence="1">
    <location>
        <begin position="6"/>
        <end position="24"/>
    </location>
</feature>
<evidence type="ECO:0000256" key="1">
    <source>
        <dbReference type="SAM" id="Phobius"/>
    </source>
</evidence>
<keyword evidence="3" id="KW-1185">Reference proteome</keyword>
<reference evidence="2 3" key="1">
    <citation type="submission" date="2018-07" db="EMBL/GenBank/DDBJ databases">
        <title>Genomic Encyclopedia of Type Strains, Phase IV (KMG-IV): sequencing the most valuable type-strain genomes for metagenomic binning, comparative biology and taxonomic classification.</title>
        <authorList>
            <person name="Goeker M."/>
        </authorList>
    </citation>
    <scope>NUCLEOTIDE SEQUENCE [LARGE SCALE GENOMIC DNA]</scope>
    <source>
        <strain evidence="2 3">DSM 44290</strain>
    </source>
</reference>
<keyword evidence="1" id="KW-0812">Transmembrane</keyword>